<dbReference type="InterPro" id="IPR007267">
    <property type="entry name" value="GtrA_DPMS_TM"/>
</dbReference>
<dbReference type="InterPro" id="IPR051401">
    <property type="entry name" value="GtrA_CellWall_Glycosyl"/>
</dbReference>
<comment type="similarity">
    <text evidence="2">Belongs to the GtrA family.</text>
</comment>
<dbReference type="Pfam" id="PF04138">
    <property type="entry name" value="GtrA_DPMS_TM"/>
    <property type="match status" value="1"/>
</dbReference>
<evidence type="ECO:0000256" key="3">
    <source>
        <dbReference type="ARBA" id="ARBA00022692"/>
    </source>
</evidence>
<evidence type="ECO:0000256" key="4">
    <source>
        <dbReference type="ARBA" id="ARBA00022989"/>
    </source>
</evidence>
<keyword evidence="9" id="KW-1185">Reference proteome</keyword>
<name>A0ABU0XJR2_9MICO</name>
<dbReference type="RefSeq" id="WP_308490333.1">
    <property type="nucleotide sequence ID" value="NZ_JAVFCB010000010.1"/>
</dbReference>
<comment type="caution">
    <text evidence="8">The sequence shown here is derived from an EMBL/GenBank/DDBJ whole genome shotgun (WGS) entry which is preliminary data.</text>
</comment>
<organism evidence="8 9">
    <name type="scientific">Microbacterium capsulatum</name>
    <dbReference type="NCBI Taxonomy" id="3041921"/>
    <lineage>
        <taxon>Bacteria</taxon>
        <taxon>Bacillati</taxon>
        <taxon>Actinomycetota</taxon>
        <taxon>Actinomycetes</taxon>
        <taxon>Micrococcales</taxon>
        <taxon>Microbacteriaceae</taxon>
        <taxon>Microbacterium</taxon>
    </lineage>
</organism>
<evidence type="ECO:0000256" key="2">
    <source>
        <dbReference type="ARBA" id="ARBA00009399"/>
    </source>
</evidence>
<keyword evidence="3 6" id="KW-0812">Transmembrane</keyword>
<feature type="transmembrane region" description="Helical" evidence="6">
    <location>
        <begin position="108"/>
        <end position="128"/>
    </location>
</feature>
<sequence>MRKHAQHVLRFSLVGVVNTLVDFFVYLVLAWAGVPPFIANLISTSCGLLTSYFGNRYFTFKVHPTGRRSAAVQLAKFIVVTGVGLWIIQPLVIWGVGAVLAGFHPTEILRIAIPKAAAIGIALVWNFLMFKTVVFRPATAGADDSRSES</sequence>
<keyword evidence="5 6" id="KW-0472">Membrane</keyword>
<evidence type="ECO:0000256" key="5">
    <source>
        <dbReference type="ARBA" id="ARBA00023136"/>
    </source>
</evidence>
<dbReference type="EMBL" id="JAVFCB010000010">
    <property type="protein sequence ID" value="MDQ4215384.1"/>
    <property type="molecule type" value="Genomic_DNA"/>
</dbReference>
<evidence type="ECO:0000313" key="8">
    <source>
        <dbReference type="EMBL" id="MDQ4215384.1"/>
    </source>
</evidence>
<comment type="subcellular location">
    <subcellularLocation>
        <location evidence="1">Membrane</location>
        <topology evidence="1">Multi-pass membrane protein</topology>
    </subcellularLocation>
</comment>
<feature type="transmembrane region" description="Helical" evidence="6">
    <location>
        <begin position="12"/>
        <end position="31"/>
    </location>
</feature>
<evidence type="ECO:0000256" key="6">
    <source>
        <dbReference type="SAM" id="Phobius"/>
    </source>
</evidence>
<evidence type="ECO:0000313" key="9">
    <source>
        <dbReference type="Proteomes" id="UP001230289"/>
    </source>
</evidence>
<accession>A0ABU0XJR2</accession>
<feature type="transmembrane region" description="Helical" evidence="6">
    <location>
        <begin position="37"/>
        <end position="54"/>
    </location>
</feature>
<proteinExistence type="inferred from homology"/>
<dbReference type="Proteomes" id="UP001230289">
    <property type="component" value="Unassembled WGS sequence"/>
</dbReference>
<evidence type="ECO:0000259" key="7">
    <source>
        <dbReference type="Pfam" id="PF04138"/>
    </source>
</evidence>
<feature type="transmembrane region" description="Helical" evidence="6">
    <location>
        <begin position="74"/>
        <end position="96"/>
    </location>
</feature>
<keyword evidence="4 6" id="KW-1133">Transmembrane helix</keyword>
<gene>
    <name evidence="8" type="ORF">RBR11_15810</name>
</gene>
<dbReference type="PANTHER" id="PTHR38459">
    <property type="entry name" value="PROPHAGE BACTOPRENOL-LINKED GLUCOSE TRANSLOCASE HOMOLOG"/>
    <property type="match status" value="1"/>
</dbReference>
<evidence type="ECO:0000256" key="1">
    <source>
        <dbReference type="ARBA" id="ARBA00004141"/>
    </source>
</evidence>
<dbReference type="PANTHER" id="PTHR38459:SF1">
    <property type="entry name" value="PROPHAGE BACTOPRENOL-LINKED GLUCOSE TRANSLOCASE HOMOLOG"/>
    <property type="match status" value="1"/>
</dbReference>
<feature type="domain" description="GtrA/DPMS transmembrane" evidence="7">
    <location>
        <begin position="10"/>
        <end position="135"/>
    </location>
</feature>
<protein>
    <submittedName>
        <fullName evidence="8">GtrA family protein</fullName>
    </submittedName>
</protein>
<reference evidence="8 9" key="1">
    <citation type="submission" date="2023-08" db="EMBL/GenBank/DDBJ databases">
        <title>Microbacterium sp. nov., isolated from a waste landfill.</title>
        <authorList>
            <person name="Wen W."/>
        </authorList>
    </citation>
    <scope>NUCLEOTIDE SEQUENCE [LARGE SCALE GENOMIC DNA]</scope>
    <source>
        <strain evidence="8 9">ASV81</strain>
    </source>
</reference>